<evidence type="ECO:0000313" key="10">
    <source>
        <dbReference type="Proteomes" id="UP000015101"/>
    </source>
</evidence>
<keyword evidence="10" id="KW-1185">Reference proteome</keyword>
<evidence type="ECO:0000256" key="7">
    <source>
        <dbReference type="SAM" id="Phobius"/>
    </source>
</evidence>
<name>T1FTP3_HELRO</name>
<proteinExistence type="inferred from homology"/>
<keyword evidence="2 7" id="KW-0812">Transmembrane</keyword>
<dbReference type="Pfam" id="PF26158">
    <property type="entry name" value="Claudin_TMEM179-179B"/>
    <property type="match status" value="1"/>
</dbReference>
<evidence type="ECO:0000313" key="8">
    <source>
        <dbReference type="EMBL" id="ESO01599.1"/>
    </source>
</evidence>
<feature type="region of interest" description="Disordered" evidence="6">
    <location>
        <begin position="55"/>
        <end position="85"/>
    </location>
</feature>
<feature type="compositionally biased region" description="Low complexity" evidence="6">
    <location>
        <begin position="60"/>
        <end position="85"/>
    </location>
</feature>
<dbReference type="PANTHER" id="PTHR31056:SF1">
    <property type="entry name" value="TRANSMEMBRANE PROTEIN 179B"/>
    <property type="match status" value="1"/>
</dbReference>
<dbReference type="EMBL" id="KB096743">
    <property type="protein sequence ID" value="ESO01599.1"/>
    <property type="molecule type" value="Genomic_DNA"/>
</dbReference>
<evidence type="ECO:0000256" key="6">
    <source>
        <dbReference type="SAM" id="MobiDB-lite"/>
    </source>
</evidence>
<reference evidence="8 10" key="2">
    <citation type="journal article" date="2013" name="Nature">
        <title>Insights into bilaterian evolution from three spiralian genomes.</title>
        <authorList>
            <person name="Simakov O."/>
            <person name="Marletaz F."/>
            <person name="Cho S.J."/>
            <person name="Edsinger-Gonzales E."/>
            <person name="Havlak P."/>
            <person name="Hellsten U."/>
            <person name="Kuo D.H."/>
            <person name="Larsson T."/>
            <person name="Lv J."/>
            <person name="Arendt D."/>
            <person name="Savage R."/>
            <person name="Osoegawa K."/>
            <person name="de Jong P."/>
            <person name="Grimwood J."/>
            <person name="Chapman J.A."/>
            <person name="Shapiro H."/>
            <person name="Aerts A."/>
            <person name="Otillar R.P."/>
            <person name="Terry A.Y."/>
            <person name="Boore J.L."/>
            <person name="Grigoriev I.V."/>
            <person name="Lindberg D.R."/>
            <person name="Seaver E.C."/>
            <person name="Weisblat D.A."/>
            <person name="Putnam N.H."/>
            <person name="Rokhsar D.S."/>
        </authorList>
    </citation>
    <scope>NUCLEOTIDE SEQUENCE</scope>
</reference>
<dbReference type="GeneID" id="20212190"/>
<feature type="region of interest" description="Disordered" evidence="6">
    <location>
        <begin position="221"/>
        <end position="244"/>
    </location>
</feature>
<feature type="transmembrane region" description="Helical" evidence="7">
    <location>
        <begin position="113"/>
        <end position="135"/>
    </location>
</feature>
<evidence type="ECO:0000256" key="2">
    <source>
        <dbReference type="ARBA" id="ARBA00022692"/>
    </source>
</evidence>
<dbReference type="OrthoDB" id="6423876at2759"/>
<comment type="similarity">
    <text evidence="5">Belongs to the TMEM179 family.</text>
</comment>
<dbReference type="InParanoid" id="T1FTP3"/>
<dbReference type="KEGG" id="hro:HELRODRAFT_192199"/>
<evidence type="ECO:0000256" key="3">
    <source>
        <dbReference type="ARBA" id="ARBA00022989"/>
    </source>
</evidence>
<evidence type="ECO:0008006" key="11">
    <source>
        <dbReference type="Google" id="ProtNLM"/>
    </source>
</evidence>
<sequence>MSWALIDKSLVLQSVLYFAVTGTGLATVISAILSRNSSGGLCILYGQSSCHNTNHSGHTSPISQSSSNESSHFSPSPNGNKTTTAQSIISSTSSGISEILIQVIGGRVSVCDFVVGANIVVCVLYAIINGFYHAYSARKSAYQIRVGYQMWTRTLAFSSCLAIMLVMSSACMITVGLSVWCKSLFEEFRQCGVQMERCSDSQYQSNAWHWVTGDAAGYENDPQNNNSSSSSSGGGSRGGGSSSNSSSAVSKLNMGYYHNLMEITEINFYLYKYQVNLYQVNRGQQRITFVKSLCHLLNITTFQLLQSVKDLVLLRSMIARIRHEKEEEFHK</sequence>
<dbReference type="RefSeq" id="XP_009020253.1">
    <property type="nucleotide sequence ID" value="XM_009022005.1"/>
</dbReference>
<gene>
    <name evidence="9" type="primary">20212190</name>
    <name evidence="8" type="ORF">HELRODRAFT_192199</name>
</gene>
<accession>T1FTP3</accession>
<keyword evidence="3 7" id="KW-1133">Transmembrane helix</keyword>
<reference evidence="10" key="1">
    <citation type="submission" date="2012-12" db="EMBL/GenBank/DDBJ databases">
        <authorList>
            <person name="Hellsten U."/>
            <person name="Grimwood J."/>
            <person name="Chapman J.A."/>
            <person name="Shapiro H."/>
            <person name="Aerts A."/>
            <person name="Otillar R.P."/>
            <person name="Terry A.Y."/>
            <person name="Boore J.L."/>
            <person name="Simakov O."/>
            <person name="Marletaz F."/>
            <person name="Cho S.-J."/>
            <person name="Edsinger-Gonzales E."/>
            <person name="Havlak P."/>
            <person name="Kuo D.-H."/>
            <person name="Larsson T."/>
            <person name="Lv J."/>
            <person name="Arendt D."/>
            <person name="Savage R."/>
            <person name="Osoegawa K."/>
            <person name="de Jong P."/>
            <person name="Lindberg D.R."/>
            <person name="Seaver E.C."/>
            <person name="Weisblat D.A."/>
            <person name="Putnam N.H."/>
            <person name="Grigoriev I.V."/>
            <person name="Rokhsar D.S."/>
        </authorList>
    </citation>
    <scope>NUCLEOTIDE SEQUENCE</scope>
</reference>
<keyword evidence="4 7" id="KW-0472">Membrane</keyword>
<dbReference type="AlphaFoldDB" id="T1FTP3"/>
<dbReference type="EMBL" id="AMQM01004956">
    <property type="status" value="NOT_ANNOTATED_CDS"/>
    <property type="molecule type" value="Genomic_DNA"/>
</dbReference>
<dbReference type="PANTHER" id="PTHR31056">
    <property type="entry name" value="TRANSMEMBRANE PROTEIN 179B"/>
    <property type="match status" value="1"/>
</dbReference>
<dbReference type="HOGENOM" id="CLU_840143_0_0_1"/>
<dbReference type="Proteomes" id="UP000015101">
    <property type="component" value="Unassembled WGS sequence"/>
</dbReference>
<evidence type="ECO:0000313" key="9">
    <source>
        <dbReference type="EnsemblMetazoa" id="HelroP192199"/>
    </source>
</evidence>
<dbReference type="InterPro" id="IPR059010">
    <property type="entry name" value="TMEM179-179B"/>
</dbReference>
<comment type="subcellular location">
    <subcellularLocation>
        <location evidence="1">Membrane</location>
        <topology evidence="1">Multi-pass membrane protein</topology>
    </subcellularLocation>
</comment>
<organism evidence="9 10">
    <name type="scientific">Helobdella robusta</name>
    <name type="common">Californian leech</name>
    <dbReference type="NCBI Taxonomy" id="6412"/>
    <lineage>
        <taxon>Eukaryota</taxon>
        <taxon>Metazoa</taxon>
        <taxon>Spiralia</taxon>
        <taxon>Lophotrochozoa</taxon>
        <taxon>Annelida</taxon>
        <taxon>Clitellata</taxon>
        <taxon>Hirudinea</taxon>
        <taxon>Rhynchobdellida</taxon>
        <taxon>Glossiphoniidae</taxon>
        <taxon>Helobdella</taxon>
    </lineage>
</organism>
<feature type="transmembrane region" description="Helical" evidence="7">
    <location>
        <begin position="15"/>
        <end position="33"/>
    </location>
</feature>
<dbReference type="EnsemblMetazoa" id="HelroT192199">
    <property type="protein sequence ID" value="HelroP192199"/>
    <property type="gene ID" value="HelroG192199"/>
</dbReference>
<dbReference type="CTD" id="20212190"/>
<evidence type="ECO:0000256" key="4">
    <source>
        <dbReference type="ARBA" id="ARBA00023136"/>
    </source>
</evidence>
<evidence type="ECO:0000256" key="5">
    <source>
        <dbReference type="ARBA" id="ARBA00093776"/>
    </source>
</evidence>
<reference evidence="9" key="3">
    <citation type="submission" date="2015-06" db="UniProtKB">
        <authorList>
            <consortium name="EnsemblMetazoa"/>
        </authorList>
    </citation>
    <scope>IDENTIFICATION</scope>
</reference>
<protein>
    <recommendedName>
        <fullName evidence="11">Transmembrane protein</fullName>
    </recommendedName>
</protein>
<feature type="compositionally biased region" description="Gly residues" evidence="6">
    <location>
        <begin position="232"/>
        <end position="241"/>
    </location>
</feature>
<evidence type="ECO:0000256" key="1">
    <source>
        <dbReference type="ARBA" id="ARBA00004141"/>
    </source>
</evidence>
<dbReference type="InterPro" id="IPR029776">
    <property type="entry name" value="TMEM179B"/>
</dbReference>
<feature type="transmembrane region" description="Helical" evidence="7">
    <location>
        <begin position="155"/>
        <end position="180"/>
    </location>
</feature>